<organism evidence="1 2">
    <name type="scientific">Canna indica</name>
    <name type="common">Indian-shot</name>
    <dbReference type="NCBI Taxonomy" id="4628"/>
    <lineage>
        <taxon>Eukaryota</taxon>
        <taxon>Viridiplantae</taxon>
        <taxon>Streptophyta</taxon>
        <taxon>Embryophyta</taxon>
        <taxon>Tracheophyta</taxon>
        <taxon>Spermatophyta</taxon>
        <taxon>Magnoliopsida</taxon>
        <taxon>Liliopsida</taxon>
        <taxon>Zingiberales</taxon>
        <taxon>Cannaceae</taxon>
        <taxon>Canna</taxon>
    </lineage>
</organism>
<evidence type="ECO:0000313" key="2">
    <source>
        <dbReference type="Proteomes" id="UP001327560"/>
    </source>
</evidence>
<protein>
    <submittedName>
        <fullName evidence="1">Uncharacterized protein</fullName>
    </submittedName>
</protein>
<evidence type="ECO:0000313" key="1">
    <source>
        <dbReference type="EMBL" id="WOK96958.1"/>
    </source>
</evidence>
<proteinExistence type="predicted"/>
<dbReference type="EMBL" id="CP136891">
    <property type="protein sequence ID" value="WOK96958.1"/>
    <property type="molecule type" value="Genomic_DNA"/>
</dbReference>
<keyword evidence="2" id="KW-1185">Reference proteome</keyword>
<reference evidence="1 2" key="1">
    <citation type="submission" date="2023-10" db="EMBL/GenBank/DDBJ databases">
        <title>Chromosome-scale genome assembly provides insights into flower coloration mechanisms of Canna indica.</title>
        <authorList>
            <person name="Li C."/>
        </authorList>
    </citation>
    <scope>NUCLEOTIDE SEQUENCE [LARGE SCALE GENOMIC DNA]</scope>
    <source>
        <tissue evidence="1">Flower</tissue>
    </source>
</reference>
<dbReference type="AlphaFoldDB" id="A0AAQ3JX17"/>
<dbReference type="Proteomes" id="UP001327560">
    <property type="component" value="Chromosome 2"/>
</dbReference>
<gene>
    <name evidence="1" type="ORF">Cni_G05666</name>
</gene>
<accession>A0AAQ3JX17</accession>
<sequence length="258" mass="27863">MGQIAGEELVLVYNTSEHADNFVWILAESARSSEVQLCESALAVAVTLSHQVPFSPRVAGSDINQKDKVGWVDLKSFAKVNQTSTTFLPISLLDTPSLPLMGSTSDDAVAADAFPIGGTTNNGRRYGGSCVASVINLVVSNNYRGRRVKQIAFVALGFKARITRITSPLDGENAGPSCGSYSVANGMTGPFSLRVEVRRKLTLKGAKLEEFRDLVFPLAQARNDRKNQIVSFQLSTLRSLAVLLRNDHSSSFPEVNIS</sequence>
<name>A0AAQ3JX17_9LILI</name>